<evidence type="ECO:0000313" key="2">
    <source>
        <dbReference type="Proteomes" id="UP000295030"/>
    </source>
</evidence>
<name>A0A4R1I4M5_ANCAQ</name>
<proteinExistence type="predicted"/>
<accession>A0A4R1I4M5</accession>
<dbReference type="OrthoDB" id="6058000at2"/>
<dbReference type="RefSeq" id="WP_131836073.1">
    <property type="nucleotide sequence ID" value="NZ_SMFY01000002.1"/>
</dbReference>
<dbReference type="Proteomes" id="UP000295030">
    <property type="component" value="Unassembled WGS sequence"/>
</dbReference>
<sequence length="230" mass="26250">MNTVEEKLASWGASLPATIEVAGLLARNPVVYKWKSPFRSVALREGLFWRVHDLMMQSHALFEDGHGLGARILLRSGFETAALLIHLNQITQMVIEGKLPFEDFNRKTSQLLLGSRRTTSSIQSINIVTIIEKVEKNYPGLTEIYAGLSEVAHPNYEGVIYGYPRIIRCDYATKFENRWNALVFDHLDLMDICMGAFEFEYNSVWPDLINELERWIEANDAMLSEVDPPE</sequence>
<keyword evidence="2" id="KW-1185">Reference proteome</keyword>
<gene>
    <name evidence="1" type="ORF">EV667_2998</name>
</gene>
<evidence type="ECO:0000313" key="1">
    <source>
        <dbReference type="EMBL" id="TCK28981.1"/>
    </source>
</evidence>
<comment type="caution">
    <text evidence="1">The sequence shown here is derived from an EMBL/GenBank/DDBJ whole genome shotgun (WGS) entry which is preliminary data.</text>
</comment>
<reference evidence="1 2" key="1">
    <citation type="submission" date="2019-03" db="EMBL/GenBank/DDBJ databases">
        <title>Genomic Encyclopedia of Type Strains, Phase IV (KMG-IV): sequencing the most valuable type-strain genomes for metagenomic binning, comparative biology and taxonomic classification.</title>
        <authorList>
            <person name="Goeker M."/>
        </authorList>
    </citation>
    <scope>NUCLEOTIDE SEQUENCE [LARGE SCALE GENOMIC DNA]</scope>
    <source>
        <strain evidence="1 2">DSM 101</strain>
    </source>
</reference>
<dbReference type="EMBL" id="SMFY01000002">
    <property type="protein sequence ID" value="TCK28981.1"/>
    <property type="molecule type" value="Genomic_DNA"/>
</dbReference>
<dbReference type="AlphaFoldDB" id="A0A4R1I4M5"/>
<organism evidence="1 2">
    <name type="scientific">Ancylobacter aquaticus</name>
    <dbReference type="NCBI Taxonomy" id="100"/>
    <lineage>
        <taxon>Bacteria</taxon>
        <taxon>Pseudomonadati</taxon>
        <taxon>Pseudomonadota</taxon>
        <taxon>Alphaproteobacteria</taxon>
        <taxon>Hyphomicrobiales</taxon>
        <taxon>Xanthobacteraceae</taxon>
        <taxon>Ancylobacter</taxon>
    </lineage>
</organism>
<protein>
    <submittedName>
        <fullName evidence="1">Uncharacterized protein</fullName>
    </submittedName>
</protein>